<feature type="compositionally biased region" description="Low complexity" evidence="5">
    <location>
        <begin position="30"/>
        <end position="46"/>
    </location>
</feature>
<dbReference type="Pfam" id="PF05383">
    <property type="entry name" value="La"/>
    <property type="match status" value="1"/>
</dbReference>
<dbReference type="OMA" id="ERWEIWL"/>
<feature type="compositionally biased region" description="Low complexity" evidence="5">
    <location>
        <begin position="100"/>
        <end position="113"/>
    </location>
</feature>
<dbReference type="InterPro" id="IPR045180">
    <property type="entry name" value="La_dom_prot"/>
</dbReference>
<reference evidence="8" key="1">
    <citation type="journal article" date="2014" name="Science">
        <title>The coffee genome provides insight into the convergent evolution of caffeine biosynthesis.</title>
        <authorList>
            <person name="Denoeud F."/>
            <person name="Carretero-Paulet L."/>
            <person name="Dereeper A."/>
            <person name="Droc G."/>
            <person name="Guyot R."/>
            <person name="Pietrella M."/>
            <person name="Zheng C."/>
            <person name="Alberti A."/>
            <person name="Anthony F."/>
            <person name="Aprea G."/>
            <person name="Aury J.M."/>
            <person name="Bento P."/>
            <person name="Bernard M."/>
            <person name="Bocs S."/>
            <person name="Campa C."/>
            <person name="Cenci A."/>
            <person name="Combes M.C."/>
            <person name="Crouzillat D."/>
            <person name="Da Silva C."/>
            <person name="Daddiego L."/>
            <person name="De Bellis F."/>
            <person name="Dussert S."/>
            <person name="Garsmeur O."/>
            <person name="Gayraud T."/>
            <person name="Guignon V."/>
            <person name="Jahn K."/>
            <person name="Jamilloux V."/>
            <person name="Joet T."/>
            <person name="Labadie K."/>
            <person name="Lan T."/>
            <person name="Leclercq J."/>
            <person name="Lepelley M."/>
            <person name="Leroy T."/>
            <person name="Li L.T."/>
            <person name="Librado P."/>
            <person name="Lopez L."/>
            <person name="Munoz A."/>
            <person name="Noel B."/>
            <person name="Pallavicini A."/>
            <person name="Perrotta G."/>
            <person name="Poncet V."/>
            <person name="Pot D."/>
            <person name="Priyono X."/>
            <person name="Rigoreau M."/>
            <person name="Rouard M."/>
            <person name="Rozas J."/>
            <person name="Tranchant-Dubreuil C."/>
            <person name="VanBuren R."/>
            <person name="Zhang Q."/>
            <person name="Andrade A.C."/>
            <person name="Argout X."/>
            <person name="Bertrand B."/>
            <person name="de Kochko A."/>
            <person name="Graziosi G."/>
            <person name="Henry R.J."/>
            <person name="Jayarama X."/>
            <person name="Ming R."/>
            <person name="Nagai C."/>
            <person name="Rounsley S."/>
            <person name="Sankoff D."/>
            <person name="Giuliano G."/>
            <person name="Albert V.A."/>
            <person name="Wincker P."/>
            <person name="Lashermes P."/>
        </authorList>
    </citation>
    <scope>NUCLEOTIDE SEQUENCE [LARGE SCALE GENOMIC DNA]</scope>
    <source>
        <strain evidence="8">cv. DH200-94</strain>
    </source>
</reference>
<dbReference type="AlphaFoldDB" id="A0A068UGE9"/>
<evidence type="ECO:0000256" key="4">
    <source>
        <dbReference type="PROSITE-ProRule" id="PRU00332"/>
    </source>
</evidence>
<feature type="compositionally biased region" description="Low complexity" evidence="5">
    <location>
        <begin position="156"/>
        <end position="167"/>
    </location>
</feature>
<comment type="subcellular location">
    <subcellularLocation>
        <location evidence="1">Nucleus</location>
    </subcellularLocation>
</comment>
<feature type="compositionally biased region" description="Polar residues" evidence="5">
    <location>
        <begin position="68"/>
        <end position="86"/>
    </location>
</feature>
<feature type="region of interest" description="Disordered" evidence="5">
    <location>
        <begin position="1"/>
        <end position="308"/>
    </location>
</feature>
<dbReference type="CDD" id="cd07323">
    <property type="entry name" value="LAM"/>
    <property type="match status" value="1"/>
</dbReference>
<dbReference type="InParanoid" id="A0A068UGE9"/>
<dbReference type="GO" id="GO:0006396">
    <property type="term" value="P:RNA processing"/>
    <property type="evidence" value="ECO:0007669"/>
    <property type="project" value="InterPro"/>
</dbReference>
<feature type="compositionally biased region" description="Pro residues" evidence="5">
    <location>
        <begin position="189"/>
        <end position="203"/>
    </location>
</feature>
<dbReference type="PANTHER" id="PTHR22792">
    <property type="entry name" value="LUPUS LA PROTEIN-RELATED"/>
    <property type="match status" value="1"/>
</dbReference>
<dbReference type="EMBL" id="HG739110">
    <property type="protein sequence ID" value="CDP07362.1"/>
    <property type="molecule type" value="Genomic_DNA"/>
</dbReference>
<dbReference type="GO" id="GO:0005634">
    <property type="term" value="C:nucleus"/>
    <property type="evidence" value="ECO:0007669"/>
    <property type="project" value="UniProtKB-SubCell"/>
</dbReference>
<keyword evidence="8" id="KW-1185">Reference proteome</keyword>
<feature type="region of interest" description="Disordered" evidence="5">
    <location>
        <begin position="447"/>
        <end position="527"/>
    </location>
</feature>
<dbReference type="PANTHER" id="PTHR22792:SF155">
    <property type="entry name" value="LA-RELATED PROTEIN 1C-LIKE"/>
    <property type="match status" value="1"/>
</dbReference>
<evidence type="ECO:0000313" key="7">
    <source>
        <dbReference type="EMBL" id="CDP07362.1"/>
    </source>
</evidence>
<feature type="compositionally biased region" description="Low complexity" evidence="5">
    <location>
        <begin position="247"/>
        <end position="259"/>
    </location>
</feature>
<dbReference type="InterPro" id="IPR006630">
    <property type="entry name" value="La_HTH"/>
</dbReference>
<dbReference type="STRING" id="49390.A0A068UGE9"/>
<evidence type="ECO:0000256" key="5">
    <source>
        <dbReference type="SAM" id="MobiDB-lite"/>
    </source>
</evidence>
<dbReference type="OrthoDB" id="340227at2759"/>
<name>A0A068UGE9_COFCA</name>
<proteinExistence type="predicted"/>
<keyword evidence="2 4" id="KW-0694">RNA-binding</keyword>
<dbReference type="InterPro" id="IPR002344">
    <property type="entry name" value="Lupus_La"/>
</dbReference>
<feature type="compositionally biased region" description="Pro residues" evidence="5">
    <location>
        <begin position="286"/>
        <end position="308"/>
    </location>
</feature>
<evidence type="ECO:0000259" key="6">
    <source>
        <dbReference type="PROSITE" id="PS50961"/>
    </source>
</evidence>
<feature type="compositionally biased region" description="Polar residues" evidence="5">
    <location>
        <begin position="447"/>
        <end position="497"/>
    </location>
</feature>
<feature type="compositionally biased region" description="Polar residues" evidence="5">
    <location>
        <begin position="118"/>
        <end position="130"/>
    </location>
</feature>
<dbReference type="Gramene" id="CDP07362">
    <property type="protein sequence ID" value="CDP07362"/>
    <property type="gene ID" value="GSCOC_T00024602001"/>
</dbReference>
<dbReference type="PROSITE" id="PS50961">
    <property type="entry name" value="HTH_LA"/>
    <property type="match status" value="1"/>
</dbReference>
<dbReference type="GO" id="GO:0003723">
    <property type="term" value="F:RNA binding"/>
    <property type="evidence" value="ECO:0007669"/>
    <property type="project" value="UniProtKB-UniRule"/>
</dbReference>
<sequence length="527" mass="56130">MAVDSDESSSTPRNLSGPPWALVVRRSEVESTSSAATNASCPSSSPLPIAPEQTPFSDCSGQKLPPESSATETQPESSSDSSNGNAARSKKPAWNRPVNGVVEGSSVMGGSVSWPALSESTRSTIKSSLDSPKPLSDGSASSSQGPIISQTPQKQANTNANANSVANHGMTRQKSMKHRGGGSTQGGFRPPPPPPPSMPPPFPAVIEMPAYGNYGNFVPPVLDSSIRGTRPMSGVAPQSGNDHSPHSQRNSSRRNNFGGRPRGDGQYHHGGRRDHDRRDVHLPNQFAPPPGGYMPPPPPPPPPGSASFIAPPPMRPFVGPMGFDMAPPFMYVPALPPESFRGMPFIAQAPPAPMFFPVMDPPLPALIVKQIDYYFSDANLVKDDYLRSNMDDEGWVPIKLIASFPRVQHLTTDISLILDSLRASVVVEVKEQGDKIRRRNEWKKWTQSSSHVSLDSTSQTPGISSDDTVTTSIEKVSLNEVSSSKRGGSDLTGSETGMTPDASLPDESTGSLKMANGEVTAEELHSC</sequence>
<feature type="compositionally biased region" description="Basic and acidic residues" evidence="5">
    <location>
        <begin position="261"/>
        <end position="281"/>
    </location>
</feature>
<evidence type="ECO:0000313" key="8">
    <source>
        <dbReference type="Proteomes" id="UP000295252"/>
    </source>
</evidence>
<evidence type="ECO:0000256" key="2">
    <source>
        <dbReference type="ARBA" id="ARBA00022884"/>
    </source>
</evidence>
<dbReference type="Proteomes" id="UP000295252">
    <property type="component" value="Chromosome II"/>
</dbReference>
<evidence type="ECO:0000256" key="3">
    <source>
        <dbReference type="ARBA" id="ARBA00023242"/>
    </source>
</evidence>
<dbReference type="PhylomeDB" id="A0A068UGE9"/>
<dbReference type="SMART" id="SM00715">
    <property type="entry name" value="LA"/>
    <property type="match status" value="1"/>
</dbReference>
<keyword evidence="3" id="KW-0539">Nucleus</keyword>
<dbReference type="InterPro" id="IPR036388">
    <property type="entry name" value="WH-like_DNA-bd_sf"/>
</dbReference>
<dbReference type="SUPFAM" id="SSF46785">
    <property type="entry name" value="Winged helix' DNA-binding domain"/>
    <property type="match status" value="1"/>
</dbReference>
<feature type="compositionally biased region" description="Polar residues" evidence="5">
    <location>
        <begin position="138"/>
        <end position="155"/>
    </location>
</feature>
<dbReference type="Gene3D" id="1.10.10.10">
    <property type="entry name" value="Winged helix-like DNA-binding domain superfamily/Winged helix DNA-binding domain"/>
    <property type="match status" value="1"/>
</dbReference>
<protein>
    <recommendedName>
        <fullName evidence="6">HTH La-type RNA-binding domain-containing protein</fullName>
    </recommendedName>
</protein>
<dbReference type="PRINTS" id="PR00302">
    <property type="entry name" value="LUPUSLA"/>
</dbReference>
<dbReference type="InterPro" id="IPR036390">
    <property type="entry name" value="WH_DNA-bd_sf"/>
</dbReference>
<dbReference type="GO" id="GO:1990904">
    <property type="term" value="C:ribonucleoprotein complex"/>
    <property type="evidence" value="ECO:0007669"/>
    <property type="project" value="InterPro"/>
</dbReference>
<evidence type="ECO:0000256" key="1">
    <source>
        <dbReference type="ARBA" id="ARBA00004123"/>
    </source>
</evidence>
<gene>
    <name evidence="7" type="ORF">GSCOC_T00024602001</name>
</gene>
<organism evidence="7 8">
    <name type="scientific">Coffea canephora</name>
    <name type="common">Robusta coffee</name>
    <dbReference type="NCBI Taxonomy" id="49390"/>
    <lineage>
        <taxon>Eukaryota</taxon>
        <taxon>Viridiplantae</taxon>
        <taxon>Streptophyta</taxon>
        <taxon>Embryophyta</taxon>
        <taxon>Tracheophyta</taxon>
        <taxon>Spermatophyta</taxon>
        <taxon>Magnoliopsida</taxon>
        <taxon>eudicotyledons</taxon>
        <taxon>Gunneridae</taxon>
        <taxon>Pentapetalae</taxon>
        <taxon>asterids</taxon>
        <taxon>lamiids</taxon>
        <taxon>Gentianales</taxon>
        <taxon>Rubiaceae</taxon>
        <taxon>Ixoroideae</taxon>
        <taxon>Gardenieae complex</taxon>
        <taxon>Bertiereae - Coffeeae clade</taxon>
        <taxon>Coffeeae</taxon>
        <taxon>Coffea</taxon>
    </lineage>
</organism>
<accession>A0A068UGE9</accession>
<feature type="domain" description="HTH La-type RNA-binding" evidence="6">
    <location>
        <begin position="357"/>
        <end position="448"/>
    </location>
</feature>